<comment type="function">
    <text evidence="6 7">Catalyzes the conversion of 7,8-dihydroneopterin to 6-hydroxymethyl-7,8-dihydropterin.</text>
</comment>
<dbReference type="Gene3D" id="3.30.1130.10">
    <property type="match status" value="1"/>
</dbReference>
<dbReference type="InterPro" id="IPR006157">
    <property type="entry name" value="FolB_dom"/>
</dbReference>
<dbReference type="NCBIfam" id="TIGR00526">
    <property type="entry name" value="folB_dom"/>
    <property type="match status" value="1"/>
</dbReference>
<evidence type="ECO:0000256" key="1">
    <source>
        <dbReference type="ARBA" id="ARBA00001353"/>
    </source>
</evidence>
<comment type="catalytic activity">
    <reaction evidence="1 7">
        <text>7,8-dihydroneopterin = 6-hydroxymethyl-7,8-dihydropterin + glycolaldehyde</text>
        <dbReference type="Rhea" id="RHEA:10540"/>
        <dbReference type="ChEBI" id="CHEBI:17001"/>
        <dbReference type="ChEBI" id="CHEBI:17071"/>
        <dbReference type="ChEBI" id="CHEBI:44841"/>
        <dbReference type="EC" id="4.1.2.25"/>
    </reaction>
</comment>
<dbReference type="PATRIC" id="fig|1423734.3.peg.3114"/>
<dbReference type="EMBL" id="AZGA01000005">
    <property type="protein sequence ID" value="KRM36310.1"/>
    <property type="molecule type" value="Genomic_DNA"/>
</dbReference>
<keyword evidence="10" id="KW-1185">Reference proteome</keyword>
<evidence type="ECO:0000313" key="9">
    <source>
        <dbReference type="EMBL" id="KRM36310.1"/>
    </source>
</evidence>
<evidence type="ECO:0000259" key="8">
    <source>
        <dbReference type="SMART" id="SM00905"/>
    </source>
</evidence>
<dbReference type="Proteomes" id="UP000051236">
    <property type="component" value="Unassembled WGS sequence"/>
</dbReference>
<comment type="caution">
    <text evidence="9">The sequence shown here is derived from an EMBL/GenBank/DDBJ whole genome shotgun (WGS) entry which is preliminary data.</text>
</comment>
<dbReference type="GO" id="GO:0005737">
    <property type="term" value="C:cytoplasm"/>
    <property type="evidence" value="ECO:0007669"/>
    <property type="project" value="TreeGrafter"/>
</dbReference>
<evidence type="ECO:0000256" key="5">
    <source>
        <dbReference type="ARBA" id="ARBA00023239"/>
    </source>
</evidence>
<comment type="pathway">
    <text evidence="2 7">Cofactor biosynthesis; tetrahydrofolate biosynthesis; 2-amino-4-hydroxy-6-hydroxymethyl-7,8-dihydropteridine diphosphate from 7,8-dihydroneopterin triphosphate: step 3/4.</text>
</comment>
<keyword evidence="4 7" id="KW-0289">Folate biosynthesis</keyword>
<proteinExistence type="inferred from homology"/>
<dbReference type="GO" id="GO:0046656">
    <property type="term" value="P:folic acid biosynthetic process"/>
    <property type="evidence" value="ECO:0007669"/>
    <property type="project" value="UniProtKB-UniRule"/>
</dbReference>
<keyword evidence="5 7" id="KW-0456">Lyase</keyword>
<name>A0A0R1Y9Z2_9LACO</name>
<comment type="similarity">
    <text evidence="3 7">Belongs to the DHNA family.</text>
</comment>
<gene>
    <name evidence="9" type="ORF">FC83_GL003065</name>
</gene>
<dbReference type="InterPro" id="IPR043133">
    <property type="entry name" value="GTP-CH-I_C/QueF"/>
</dbReference>
<dbReference type="GO" id="GO:0046654">
    <property type="term" value="P:tetrahydrofolate biosynthetic process"/>
    <property type="evidence" value="ECO:0007669"/>
    <property type="project" value="UniProtKB-UniRule"/>
</dbReference>
<evidence type="ECO:0000256" key="4">
    <source>
        <dbReference type="ARBA" id="ARBA00022909"/>
    </source>
</evidence>
<dbReference type="UniPathway" id="UPA00077">
    <property type="reaction ID" value="UER00154"/>
</dbReference>
<dbReference type="InterPro" id="IPR006156">
    <property type="entry name" value="Dihydroneopterin_aldolase"/>
</dbReference>
<dbReference type="EC" id="4.1.2.25" evidence="7"/>
<dbReference type="SMART" id="SM00905">
    <property type="entry name" value="FolB"/>
    <property type="match status" value="1"/>
</dbReference>
<evidence type="ECO:0000256" key="7">
    <source>
        <dbReference type="RuleBase" id="RU362079"/>
    </source>
</evidence>
<protein>
    <recommendedName>
        <fullName evidence="7">7,8-dihydroneopterin aldolase</fullName>
        <ecNumber evidence="7">4.1.2.25</ecNumber>
    </recommendedName>
</protein>
<evidence type="ECO:0000256" key="6">
    <source>
        <dbReference type="ARBA" id="ARBA00037702"/>
    </source>
</evidence>
<dbReference type="Pfam" id="PF02152">
    <property type="entry name" value="FolB"/>
    <property type="match status" value="1"/>
</dbReference>
<accession>A0A0R1Y9Z2</accession>
<dbReference type="SUPFAM" id="SSF55620">
    <property type="entry name" value="Tetrahydrobiopterin biosynthesis enzymes-like"/>
    <property type="match status" value="1"/>
</dbReference>
<dbReference type="STRING" id="1423734.FC83_GL003065"/>
<evidence type="ECO:0000256" key="2">
    <source>
        <dbReference type="ARBA" id="ARBA00005013"/>
    </source>
</evidence>
<dbReference type="PANTHER" id="PTHR42844:SF1">
    <property type="entry name" value="DIHYDRONEOPTERIN ALDOLASE 1-RELATED"/>
    <property type="match status" value="1"/>
</dbReference>
<dbReference type="GO" id="GO:0004150">
    <property type="term" value="F:dihydroneopterin aldolase activity"/>
    <property type="evidence" value="ECO:0007669"/>
    <property type="project" value="UniProtKB-UniRule"/>
</dbReference>
<evidence type="ECO:0000256" key="3">
    <source>
        <dbReference type="ARBA" id="ARBA00005708"/>
    </source>
</evidence>
<organism evidence="9 10">
    <name type="scientific">Agrilactobacillus composti DSM 18527 = JCM 14202</name>
    <dbReference type="NCBI Taxonomy" id="1423734"/>
    <lineage>
        <taxon>Bacteria</taxon>
        <taxon>Bacillati</taxon>
        <taxon>Bacillota</taxon>
        <taxon>Bacilli</taxon>
        <taxon>Lactobacillales</taxon>
        <taxon>Lactobacillaceae</taxon>
        <taxon>Agrilactobacillus</taxon>
    </lineage>
</organism>
<dbReference type="NCBIfam" id="TIGR00525">
    <property type="entry name" value="folB"/>
    <property type="match status" value="1"/>
</dbReference>
<dbReference type="AlphaFoldDB" id="A0A0R1Y9Z2"/>
<feature type="domain" description="Dihydroneopterin aldolase/epimerase" evidence="8">
    <location>
        <begin position="7"/>
        <end position="121"/>
    </location>
</feature>
<evidence type="ECO:0000313" key="10">
    <source>
        <dbReference type="Proteomes" id="UP000051236"/>
    </source>
</evidence>
<reference evidence="9 10" key="1">
    <citation type="journal article" date="2015" name="Genome Announc.">
        <title>Expanding the biotechnology potential of lactobacilli through comparative genomics of 213 strains and associated genera.</title>
        <authorList>
            <person name="Sun Z."/>
            <person name="Harris H.M."/>
            <person name="McCann A."/>
            <person name="Guo C."/>
            <person name="Argimon S."/>
            <person name="Zhang W."/>
            <person name="Yang X."/>
            <person name="Jeffery I.B."/>
            <person name="Cooney J.C."/>
            <person name="Kagawa T.F."/>
            <person name="Liu W."/>
            <person name="Song Y."/>
            <person name="Salvetti E."/>
            <person name="Wrobel A."/>
            <person name="Rasinkangas P."/>
            <person name="Parkhill J."/>
            <person name="Rea M.C."/>
            <person name="O'Sullivan O."/>
            <person name="Ritari J."/>
            <person name="Douillard F.P."/>
            <person name="Paul Ross R."/>
            <person name="Yang R."/>
            <person name="Briner A.E."/>
            <person name="Felis G.E."/>
            <person name="de Vos W.M."/>
            <person name="Barrangou R."/>
            <person name="Klaenhammer T.R."/>
            <person name="Caufield P.W."/>
            <person name="Cui Y."/>
            <person name="Zhang H."/>
            <person name="O'Toole P.W."/>
        </authorList>
    </citation>
    <scope>NUCLEOTIDE SEQUENCE [LARGE SCALE GENOMIC DNA]</scope>
    <source>
        <strain evidence="9 10">DSM 18527</strain>
    </source>
</reference>
<dbReference type="PANTHER" id="PTHR42844">
    <property type="entry name" value="DIHYDRONEOPTERIN ALDOLASE 1-RELATED"/>
    <property type="match status" value="1"/>
</dbReference>
<dbReference type="eggNOG" id="COG1539">
    <property type="taxonomic scope" value="Bacteria"/>
</dbReference>
<sequence>MADLLKVLLNNLRFHSHIGVYPEEKKIGQDLGIDISIETNIDYQTIHEDLTKTLSYGDVYRATAAVVTKSRVDLLETLAYDIITTLKTKFGAKIDHIQVTIRKFNTPIDGVLDNVAIEVRD</sequence>